<proteinExistence type="predicted"/>
<reference evidence="2" key="1">
    <citation type="journal article" date="2019" name="Int. J. Syst. Evol. Microbiol.">
        <title>The Global Catalogue of Microorganisms (GCM) 10K type strain sequencing project: providing services to taxonomists for standard genome sequencing and annotation.</title>
        <authorList>
            <consortium name="The Broad Institute Genomics Platform"/>
            <consortium name="The Broad Institute Genome Sequencing Center for Infectious Disease"/>
            <person name="Wu L."/>
            <person name="Ma J."/>
        </authorList>
    </citation>
    <scope>NUCLEOTIDE SEQUENCE [LARGE SCALE GENOMIC DNA]</scope>
    <source>
        <strain evidence="2">JCM 9377</strain>
    </source>
</reference>
<comment type="caution">
    <text evidence="1">The sequence shown here is derived from an EMBL/GenBank/DDBJ whole genome shotgun (WGS) entry which is preliminary data.</text>
</comment>
<sequence>MEPIFFTSTDAFRSWLEEHHADAAECQVGLWKSHTGRSGLTWSQAVDQALCFGWIDGRGNSLGDDAWTIRFTPRKPRSNWSLVNIQKIADLTAQGLMHPAGVAAFERRDKDAPAPYSHEQRGESALAPEQQALFEKEAVAWEWFSAQAPSYRKAAVHWVTGAKRPETRERRLEQLIADSREELRVKPLRR</sequence>
<accession>A0ABP6QL22</accession>
<evidence type="ECO:0000313" key="1">
    <source>
        <dbReference type="EMBL" id="GAA3239109.1"/>
    </source>
</evidence>
<keyword evidence="2" id="KW-1185">Reference proteome</keyword>
<protein>
    <submittedName>
        <fullName evidence="1">YdeI/OmpD-associated family protein</fullName>
    </submittedName>
</protein>
<evidence type="ECO:0000313" key="2">
    <source>
        <dbReference type="Proteomes" id="UP001501237"/>
    </source>
</evidence>
<name>A0ABP6QL22_9ACTN</name>
<gene>
    <name evidence="1" type="ORF">GCM10010468_75080</name>
</gene>
<organism evidence="1 2">
    <name type="scientific">Actinocorallia longicatena</name>
    <dbReference type="NCBI Taxonomy" id="111803"/>
    <lineage>
        <taxon>Bacteria</taxon>
        <taxon>Bacillati</taxon>
        <taxon>Actinomycetota</taxon>
        <taxon>Actinomycetes</taxon>
        <taxon>Streptosporangiales</taxon>
        <taxon>Thermomonosporaceae</taxon>
        <taxon>Actinocorallia</taxon>
    </lineage>
</organism>
<dbReference type="Pfam" id="PF13376">
    <property type="entry name" value="OmdA"/>
    <property type="match status" value="1"/>
</dbReference>
<dbReference type="EMBL" id="BAAAUV010000037">
    <property type="protein sequence ID" value="GAA3239109.1"/>
    <property type="molecule type" value="Genomic_DNA"/>
</dbReference>
<dbReference type="Proteomes" id="UP001501237">
    <property type="component" value="Unassembled WGS sequence"/>
</dbReference>